<proteinExistence type="predicted"/>
<name>A0A1N6FZX5_9GAMM</name>
<dbReference type="Proteomes" id="UP000185024">
    <property type="component" value="Unassembled WGS sequence"/>
</dbReference>
<dbReference type="GeneID" id="97275879"/>
<protein>
    <submittedName>
        <fullName evidence="1">Uncharacterized protein</fullName>
    </submittedName>
</protein>
<sequence>MCESTCKVFIFGSCVSRDAFEYDGAGFDLIRYIARSSFASQACKSWDSQQILDGIGSSFQRRMVKYDTDKSLLKFVDEDYFDLFLIDLIDDRFDLVEYEKNCFATRSVEFVKGAKKDPVSKVGRHQPGYDKRWKIGFESFLKKMDHNKKLEKIKINQVFWAAETISGDVISGFSKDRIERENEYLWNRYSYMKQFLPKNAFLSFDEKNLKADQSHKWGVSPFHFSEVYYQDLLLKLRSSMNVMG</sequence>
<dbReference type="InterPro" id="IPR046237">
    <property type="entry name" value="DUF6270"/>
</dbReference>
<evidence type="ECO:0000313" key="1">
    <source>
        <dbReference type="EMBL" id="SIN66025.1"/>
    </source>
</evidence>
<evidence type="ECO:0000313" key="2">
    <source>
        <dbReference type="Proteomes" id="UP000185024"/>
    </source>
</evidence>
<gene>
    <name evidence="1" type="ORF">SAMN05878438_1891</name>
</gene>
<organism evidence="1 2">
    <name type="scientific">Vreelandella aquamarina</name>
    <dbReference type="NCBI Taxonomy" id="77097"/>
    <lineage>
        <taxon>Bacteria</taxon>
        <taxon>Pseudomonadati</taxon>
        <taxon>Pseudomonadota</taxon>
        <taxon>Gammaproteobacteria</taxon>
        <taxon>Oceanospirillales</taxon>
        <taxon>Halomonadaceae</taxon>
        <taxon>Vreelandella</taxon>
    </lineage>
</organism>
<dbReference type="RefSeq" id="WP_139296632.1">
    <property type="nucleotide sequence ID" value="NZ_BJOI01000007.1"/>
</dbReference>
<reference evidence="1 2" key="1">
    <citation type="submission" date="2016-11" db="EMBL/GenBank/DDBJ databases">
        <authorList>
            <person name="Jaros S."/>
            <person name="Januszkiewicz K."/>
            <person name="Wedrychowicz H."/>
        </authorList>
    </citation>
    <scope>NUCLEOTIDE SEQUENCE [LARGE SCALE GENOMIC DNA]</scope>
    <source>
        <strain evidence="1 2">ACAM 239</strain>
    </source>
</reference>
<dbReference type="AlphaFoldDB" id="A0A1N6FZX5"/>
<accession>A0A1N6FZX5</accession>
<dbReference type="EMBL" id="FSQX01000001">
    <property type="protein sequence ID" value="SIN66025.1"/>
    <property type="molecule type" value="Genomic_DNA"/>
</dbReference>
<dbReference type="Pfam" id="PF19786">
    <property type="entry name" value="DUF6270"/>
    <property type="match status" value="1"/>
</dbReference>